<dbReference type="AlphaFoldDB" id="A0AAN9FLF4"/>
<gene>
    <name evidence="1" type="ORF">RJT34_22459</name>
</gene>
<keyword evidence="2" id="KW-1185">Reference proteome</keyword>
<name>A0AAN9FLF4_CLITE</name>
<evidence type="ECO:0000313" key="2">
    <source>
        <dbReference type="Proteomes" id="UP001359559"/>
    </source>
</evidence>
<evidence type="ECO:0000313" key="1">
    <source>
        <dbReference type="EMBL" id="KAK7277446.1"/>
    </source>
</evidence>
<accession>A0AAN9FLF4</accession>
<protein>
    <submittedName>
        <fullName evidence="1">Uncharacterized protein</fullName>
    </submittedName>
</protein>
<comment type="caution">
    <text evidence="1">The sequence shown here is derived from an EMBL/GenBank/DDBJ whole genome shotgun (WGS) entry which is preliminary data.</text>
</comment>
<sequence>MVGHVGGKKRQRGELNKELRLENRDPISSVTLYQKKKAVCYSAAPYSLFLSIVQKKFFRKRNSERGK</sequence>
<dbReference type="EMBL" id="JAYKXN010000006">
    <property type="protein sequence ID" value="KAK7277446.1"/>
    <property type="molecule type" value="Genomic_DNA"/>
</dbReference>
<proteinExistence type="predicted"/>
<reference evidence="1 2" key="1">
    <citation type="submission" date="2024-01" db="EMBL/GenBank/DDBJ databases">
        <title>The genomes of 5 underutilized Papilionoideae crops provide insights into root nodulation and disease resistance.</title>
        <authorList>
            <person name="Yuan L."/>
        </authorList>
    </citation>
    <scope>NUCLEOTIDE SEQUENCE [LARGE SCALE GENOMIC DNA]</scope>
    <source>
        <strain evidence="1">LY-2023</strain>
        <tissue evidence="1">Leaf</tissue>
    </source>
</reference>
<dbReference type="Proteomes" id="UP001359559">
    <property type="component" value="Unassembled WGS sequence"/>
</dbReference>
<organism evidence="1 2">
    <name type="scientific">Clitoria ternatea</name>
    <name type="common">Butterfly pea</name>
    <dbReference type="NCBI Taxonomy" id="43366"/>
    <lineage>
        <taxon>Eukaryota</taxon>
        <taxon>Viridiplantae</taxon>
        <taxon>Streptophyta</taxon>
        <taxon>Embryophyta</taxon>
        <taxon>Tracheophyta</taxon>
        <taxon>Spermatophyta</taxon>
        <taxon>Magnoliopsida</taxon>
        <taxon>eudicotyledons</taxon>
        <taxon>Gunneridae</taxon>
        <taxon>Pentapetalae</taxon>
        <taxon>rosids</taxon>
        <taxon>fabids</taxon>
        <taxon>Fabales</taxon>
        <taxon>Fabaceae</taxon>
        <taxon>Papilionoideae</taxon>
        <taxon>50 kb inversion clade</taxon>
        <taxon>NPAAA clade</taxon>
        <taxon>indigoferoid/millettioid clade</taxon>
        <taxon>Phaseoleae</taxon>
        <taxon>Clitoria</taxon>
    </lineage>
</organism>